<proteinExistence type="predicted"/>
<dbReference type="InterPro" id="IPR002893">
    <property type="entry name" value="Znf_MYND"/>
</dbReference>
<dbReference type="PANTHER" id="PTHR46533:SF1">
    <property type="entry name" value="ZINC FINGER MYND DOMAIN-CONTAINING PROTEIN 12"/>
    <property type="match status" value="1"/>
</dbReference>
<keyword evidence="2 4" id="KW-0863">Zinc-finger</keyword>
<dbReference type="Gene3D" id="1.25.40.10">
    <property type="entry name" value="Tetratricopeptide repeat domain"/>
    <property type="match status" value="1"/>
</dbReference>
<protein>
    <submittedName>
        <fullName evidence="6">Zinc finger MYND domain-containing 12</fullName>
    </submittedName>
</protein>
<dbReference type="EMBL" id="OW240921">
    <property type="protein sequence ID" value="CAH2319835.1"/>
    <property type="molecule type" value="Genomic_DNA"/>
</dbReference>
<dbReference type="GO" id="GO:0008270">
    <property type="term" value="F:zinc ion binding"/>
    <property type="evidence" value="ECO:0007669"/>
    <property type="project" value="UniProtKB-KW"/>
</dbReference>
<dbReference type="Proteomes" id="UP001295444">
    <property type="component" value="Chromosome 10"/>
</dbReference>
<dbReference type="PROSITE" id="PS50865">
    <property type="entry name" value="ZF_MYND_2"/>
    <property type="match status" value="1"/>
</dbReference>
<dbReference type="SUPFAM" id="SSF144232">
    <property type="entry name" value="HIT/MYND zinc finger-like"/>
    <property type="match status" value="1"/>
</dbReference>
<evidence type="ECO:0000259" key="5">
    <source>
        <dbReference type="PROSITE" id="PS50865"/>
    </source>
</evidence>
<evidence type="ECO:0000256" key="3">
    <source>
        <dbReference type="ARBA" id="ARBA00022833"/>
    </source>
</evidence>
<dbReference type="PANTHER" id="PTHR46533">
    <property type="entry name" value="ZINC FINGER MYND DOMAIN-CONTAINING PROTEIN 12"/>
    <property type="match status" value="1"/>
</dbReference>
<keyword evidence="7" id="KW-1185">Reference proteome</keyword>
<feature type="domain" description="MYND-type" evidence="5">
    <location>
        <begin position="17"/>
        <end position="54"/>
    </location>
</feature>
<sequence length="362" mass="41200">MAQVNPLSNPKGVKLLCELCQHPAYIQCQDCKVTYYCNEDHQQADWASIHEKICQLLIPLRTPVPFFTSAEERSHCTEQLIQRKKHLIDITTNEAQRMLYEGKHDDVIPAASHSLSLVIDVYGLNSVELVPIYLILAEANIGLGQLTLAEEYLSQAYWTVLKTTDCSNTIRSKLHRNLGLLYSAKGEFDESLRHLANDVFFSSTALGTDHIHTSGGYFHMANIFYWQHKMDIANSLYSQVVDIWYSHLKKLVDVKIKASLRTGPGWSDDFEQESLDENEEAEALQILRAICDIREQAPKKDGTKMVKILHALTMLYFLSMDFQKAHELGKKLLHTIEQIPDEEALEDVSPLIKLIESKLASK</sequence>
<evidence type="ECO:0000256" key="4">
    <source>
        <dbReference type="PROSITE-ProRule" id="PRU00134"/>
    </source>
</evidence>
<dbReference type="PROSITE" id="PS01360">
    <property type="entry name" value="ZF_MYND_1"/>
    <property type="match status" value="1"/>
</dbReference>
<evidence type="ECO:0000256" key="1">
    <source>
        <dbReference type="ARBA" id="ARBA00022723"/>
    </source>
</evidence>
<keyword evidence="1" id="KW-0479">Metal-binding</keyword>
<dbReference type="SUPFAM" id="SSF48452">
    <property type="entry name" value="TPR-like"/>
    <property type="match status" value="2"/>
</dbReference>
<dbReference type="AlphaFoldDB" id="A0AAD1T5T4"/>
<name>A0AAD1T5T4_PELCU</name>
<dbReference type="Gene3D" id="6.10.140.2220">
    <property type="match status" value="1"/>
</dbReference>
<evidence type="ECO:0000313" key="6">
    <source>
        <dbReference type="EMBL" id="CAH2319835.1"/>
    </source>
</evidence>
<dbReference type="InterPro" id="IPR053248">
    <property type="entry name" value="Zinc_finger_MYND_domain"/>
</dbReference>
<accession>A0AAD1T5T4</accession>
<reference evidence="6" key="1">
    <citation type="submission" date="2022-03" db="EMBL/GenBank/DDBJ databases">
        <authorList>
            <person name="Alioto T."/>
            <person name="Alioto T."/>
            <person name="Gomez Garrido J."/>
        </authorList>
    </citation>
    <scope>NUCLEOTIDE SEQUENCE</scope>
</reference>
<evidence type="ECO:0000313" key="7">
    <source>
        <dbReference type="Proteomes" id="UP001295444"/>
    </source>
</evidence>
<organism evidence="6 7">
    <name type="scientific">Pelobates cultripes</name>
    <name type="common">Western spadefoot toad</name>
    <dbReference type="NCBI Taxonomy" id="61616"/>
    <lineage>
        <taxon>Eukaryota</taxon>
        <taxon>Metazoa</taxon>
        <taxon>Chordata</taxon>
        <taxon>Craniata</taxon>
        <taxon>Vertebrata</taxon>
        <taxon>Euteleostomi</taxon>
        <taxon>Amphibia</taxon>
        <taxon>Batrachia</taxon>
        <taxon>Anura</taxon>
        <taxon>Pelobatoidea</taxon>
        <taxon>Pelobatidae</taxon>
        <taxon>Pelobates</taxon>
    </lineage>
</organism>
<evidence type="ECO:0000256" key="2">
    <source>
        <dbReference type="ARBA" id="ARBA00022771"/>
    </source>
</evidence>
<gene>
    <name evidence="6" type="ORF">PECUL_23A009635</name>
</gene>
<dbReference type="Pfam" id="PF01753">
    <property type="entry name" value="zf-MYND"/>
    <property type="match status" value="1"/>
</dbReference>
<keyword evidence="3" id="KW-0862">Zinc</keyword>
<dbReference type="InterPro" id="IPR011990">
    <property type="entry name" value="TPR-like_helical_dom_sf"/>
</dbReference>